<sequence length="142" mass="15306">MGIHQPFASLFSSSISDSRERERARPSLPPIYIPLLRGLASTWQGKKQGREGQNPPPSANLCHGTAPGCQASNPPEELEDAHGTECGVQGVNIGQTPDDAYGRSTAPKTSTLATLQSIQKGALTHRCKNPQRPIMLMGEYRT</sequence>
<evidence type="ECO:0000313" key="2">
    <source>
        <dbReference type="EMBL" id="QUC21963.1"/>
    </source>
</evidence>
<dbReference type="Proteomes" id="UP000027002">
    <property type="component" value="Chromosome 5"/>
</dbReference>
<feature type="region of interest" description="Disordered" evidence="1">
    <location>
        <begin position="43"/>
        <end position="82"/>
    </location>
</feature>
<evidence type="ECO:0000313" key="3">
    <source>
        <dbReference type="Proteomes" id="UP000027002"/>
    </source>
</evidence>
<organism evidence="2 3">
    <name type="scientific">Ustilaginoidea virens</name>
    <name type="common">Rice false smut fungus</name>
    <name type="synonym">Villosiclava virens</name>
    <dbReference type="NCBI Taxonomy" id="1159556"/>
    <lineage>
        <taxon>Eukaryota</taxon>
        <taxon>Fungi</taxon>
        <taxon>Dikarya</taxon>
        <taxon>Ascomycota</taxon>
        <taxon>Pezizomycotina</taxon>
        <taxon>Sordariomycetes</taxon>
        <taxon>Hypocreomycetidae</taxon>
        <taxon>Hypocreales</taxon>
        <taxon>Clavicipitaceae</taxon>
        <taxon>Ustilaginoidea</taxon>
    </lineage>
</organism>
<protein>
    <submittedName>
        <fullName evidence="2">Uncharacterized protein</fullName>
    </submittedName>
</protein>
<proteinExistence type="predicted"/>
<gene>
    <name evidence="2" type="ORF">UV8b_06204</name>
</gene>
<dbReference type="AlphaFoldDB" id="A0A8E5MIV6"/>
<evidence type="ECO:0000256" key="1">
    <source>
        <dbReference type="SAM" id="MobiDB-lite"/>
    </source>
</evidence>
<accession>A0A8E5MIV6</accession>
<keyword evidence="3" id="KW-1185">Reference proteome</keyword>
<dbReference type="EMBL" id="CP072757">
    <property type="protein sequence ID" value="QUC21963.1"/>
    <property type="molecule type" value="Genomic_DNA"/>
</dbReference>
<dbReference type="RefSeq" id="XP_042999636.1">
    <property type="nucleotide sequence ID" value="XM_043143701.1"/>
</dbReference>
<dbReference type="GeneID" id="66066981"/>
<reference evidence="2" key="1">
    <citation type="submission" date="2020-03" db="EMBL/GenBank/DDBJ databases">
        <title>A mixture of massive structural variations and highly conserved coding sequences in Ustilaginoidea virens genome.</title>
        <authorList>
            <person name="Zhang K."/>
            <person name="Zhao Z."/>
            <person name="Zhang Z."/>
            <person name="Li Y."/>
            <person name="Hsiang T."/>
            <person name="Sun W."/>
        </authorList>
    </citation>
    <scope>NUCLEOTIDE SEQUENCE</scope>
    <source>
        <strain evidence="2">UV-8b</strain>
    </source>
</reference>
<name>A0A8E5MIV6_USTVR</name>
<dbReference type="KEGG" id="uvi:66066981"/>